<proteinExistence type="predicted"/>
<reference evidence="1" key="1">
    <citation type="submission" date="2019-11" db="EMBL/GenBank/DDBJ databases">
        <title>Nori genome reveals adaptations in red seaweeds to the harsh intertidal environment.</title>
        <authorList>
            <person name="Wang D."/>
            <person name="Mao Y."/>
        </authorList>
    </citation>
    <scope>NUCLEOTIDE SEQUENCE</scope>
    <source>
        <tissue evidence="1">Gametophyte</tissue>
    </source>
</reference>
<name>A0ACC3CF05_PYRYE</name>
<keyword evidence="2" id="KW-1185">Reference proteome</keyword>
<sequence length="288" mass="27681">MAVAPPGMILLLARRWMGLSPRAGLRGTAAAVGTAIVLAVVAAVAAAAPAARLDSVDAALLAAADTAVAAAFQSVAAAAARAARGGEVPAVGRPLAVGVSVLTDDAYVLADATQTRYGCPPSVTIASPLAMDNGTFLVAPAGLTVDGAGCTGAAAESVLVGFTGAALLDVVRGTGVDLTPLLDVDPQAALAFVYEAPITCGAVVLGGERLWTFAVTSAVPLLHLSGEDDPAAGCTLVDSTATAPSAAAAGLVAAAVTTAGVGERSLAAAAAVRAPIGGAAAIAARRDA</sequence>
<evidence type="ECO:0000313" key="1">
    <source>
        <dbReference type="EMBL" id="KAK1868675.1"/>
    </source>
</evidence>
<comment type="caution">
    <text evidence="1">The sequence shown here is derived from an EMBL/GenBank/DDBJ whole genome shotgun (WGS) entry which is preliminary data.</text>
</comment>
<accession>A0ACC3CF05</accession>
<dbReference type="Proteomes" id="UP000798662">
    <property type="component" value="Chromosome 3"/>
</dbReference>
<protein>
    <submittedName>
        <fullName evidence="1">Uncharacterized protein</fullName>
    </submittedName>
</protein>
<gene>
    <name evidence="1" type="ORF">I4F81_011159</name>
</gene>
<organism evidence="1 2">
    <name type="scientific">Pyropia yezoensis</name>
    <name type="common">Susabi-nori</name>
    <name type="synonym">Porphyra yezoensis</name>
    <dbReference type="NCBI Taxonomy" id="2788"/>
    <lineage>
        <taxon>Eukaryota</taxon>
        <taxon>Rhodophyta</taxon>
        <taxon>Bangiophyceae</taxon>
        <taxon>Bangiales</taxon>
        <taxon>Bangiaceae</taxon>
        <taxon>Pyropia</taxon>
    </lineage>
</organism>
<dbReference type="EMBL" id="CM020620">
    <property type="protein sequence ID" value="KAK1868675.1"/>
    <property type="molecule type" value="Genomic_DNA"/>
</dbReference>
<evidence type="ECO:0000313" key="2">
    <source>
        <dbReference type="Proteomes" id="UP000798662"/>
    </source>
</evidence>